<evidence type="ECO:0000256" key="3">
    <source>
        <dbReference type="ARBA" id="ARBA00022723"/>
    </source>
</evidence>
<reference evidence="9 10" key="1">
    <citation type="submission" date="2024-02" db="EMBL/GenBank/DDBJ databases">
        <authorList>
            <person name="Chen Y."/>
            <person name="Shah S."/>
            <person name="Dougan E. K."/>
            <person name="Thang M."/>
            <person name="Chan C."/>
        </authorList>
    </citation>
    <scope>NUCLEOTIDE SEQUENCE [LARGE SCALE GENOMIC DNA]</scope>
</reference>
<sequence>MRYTYASRFAVLQYNETQGDFYGGNFWDGRATGLLLQNPNAEQATDPPVSAGEMGFPDIACIVFRISQAEYRPLFEAVWGEGSLDIAWPDDAEEICATPAGATVFGDDTEPLNISATDRLIATNAFDHWGQSVSFFQSSPRVSPFSSKFDAFLAGDYDLSDDERAGYALFRGKGNCNSCHLDGMSTLLEPGTEDAGNAGDAAPLFTDETYVNLGLPINPRLPLYYEDTPDPFGFTPNPDGFALRDLGMGSFLRSVNGVNPNADWTKHAPVFDGAFQTVTARNAAMAPLDCPTTEAGRVDADGNPVPFFQKSFFHNGYIKSLKQLVHFYNTRDTFAYPVTSGNCPAGTTEKVDCWPMPEVPNNVDTTVGDLGLTGEEEDQLVAFLETLTDGYTTPYRNRDVFTGECRTGGSAETQGNELLLATPDLPPCAAAFCGVPPLPDPAIK</sequence>
<feature type="domain" description="Cytochrome c" evidence="8">
    <location>
        <begin position="161"/>
        <end position="388"/>
    </location>
</feature>
<dbReference type="Pfam" id="PF03150">
    <property type="entry name" value="CCP_MauG"/>
    <property type="match status" value="1"/>
</dbReference>
<dbReference type="PROSITE" id="PS51007">
    <property type="entry name" value="CYTC"/>
    <property type="match status" value="1"/>
</dbReference>
<dbReference type="Proteomes" id="UP001642464">
    <property type="component" value="Unassembled WGS sequence"/>
</dbReference>
<keyword evidence="3 7" id="KW-0479">Metal-binding</keyword>
<keyword evidence="6 7" id="KW-0408">Iron</keyword>
<evidence type="ECO:0000259" key="8">
    <source>
        <dbReference type="PROSITE" id="PS51007"/>
    </source>
</evidence>
<name>A0ABP0N7H2_9DINO</name>
<comment type="subcellular location">
    <subcellularLocation>
        <location evidence="1">Cell envelope</location>
    </subcellularLocation>
</comment>
<dbReference type="InterPro" id="IPR009056">
    <property type="entry name" value="Cyt_c-like_dom"/>
</dbReference>
<comment type="caution">
    <text evidence="9">The sequence shown here is derived from an EMBL/GenBank/DDBJ whole genome shotgun (WGS) entry which is preliminary data.</text>
</comment>
<keyword evidence="5" id="KW-0560">Oxidoreductase</keyword>
<protein>
    <submittedName>
        <fullName evidence="9">Methylamine utilization protein MauG</fullName>
    </submittedName>
</protein>
<keyword evidence="2 7" id="KW-0349">Heme</keyword>
<evidence type="ECO:0000256" key="7">
    <source>
        <dbReference type="PROSITE-ProRule" id="PRU00433"/>
    </source>
</evidence>
<evidence type="ECO:0000256" key="5">
    <source>
        <dbReference type="ARBA" id="ARBA00023002"/>
    </source>
</evidence>
<dbReference type="EMBL" id="CAXAMM010026831">
    <property type="protein sequence ID" value="CAK9059725.1"/>
    <property type="molecule type" value="Genomic_DNA"/>
</dbReference>
<dbReference type="Gene3D" id="1.10.760.10">
    <property type="entry name" value="Cytochrome c-like domain"/>
    <property type="match status" value="2"/>
</dbReference>
<evidence type="ECO:0000313" key="9">
    <source>
        <dbReference type="EMBL" id="CAK9059725.1"/>
    </source>
</evidence>
<gene>
    <name evidence="9" type="ORF">SCF082_LOCUS31589</name>
</gene>
<accession>A0ABP0N7H2</accession>
<evidence type="ECO:0000256" key="4">
    <source>
        <dbReference type="ARBA" id="ARBA00022729"/>
    </source>
</evidence>
<keyword evidence="10" id="KW-1185">Reference proteome</keyword>
<dbReference type="InterPro" id="IPR004852">
    <property type="entry name" value="Di-haem_cyt_c_peroxidsae"/>
</dbReference>
<dbReference type="SUPFAM" id="SSF46626">
    <property type="entry name" value="Cytochrome c"/>
    <property type="match status" value="1"/>
</dbReference>
<evidence type="ECO:0000256" key="1">
    <source>
        <dbReference type="ARBA" id="ARBA00004196"/>
    </source>
</evidence>
<evidence type="ECO:0000256" key="6">
    <source>
        <dbReference type="ARBA" id="ARBA00023004"/>
    </source>
</evidence>
<evidence type="ECO:0000313" key="10">
    <source>
        <dbReference type="Proteomes" id="UP001642464"/>
    </source>
</evidence>
<dbReference type="InterPro" id="IPR051395">
    <property type="entry name" value="Cytochrome_c_Peroxidase/MauG"/>
</dbReference>
<keyword evidence="4" id="KW-0732">Signal</keyword>
<dbReference type="PANTHER" id="PTHR30600:SF10">
    <property type="entry name" value="BLL6722 PROTEIN"/>
    <property type="match status" value="1"/>
</dbReference>
<evidence type="ECO:0000256" key="2">
    <source>
        <dbReference type="ARBA" id="ARBA00022617"/>
    </source>
</evidence>
<dbReference type="InterPro" id="IPR036909">
    <property type="entry name" value="Cyt_c-like_dom_sf"/>
</dbReference>
<organism evidence="9 10">
    <name type="scientific">Durusdinium trenchii</name>
    <dbReference type="NCBI Taxonomy" id="1381693"/>
    <lineage>
        <taxon>Eukaryota</taxon>
        <taxon>Sar</taxon>
        <taxon>Alveolata</taxon>
        <taxon>Dinophyceae</taxon>
        <taxon>Suessiales</taxon>
        <taxon>Symbiodiniaceae</taxon>
        <taxon>Durusdinium</taxon>
    </lineage>
</organism>
<dbReference type="PANTHER" id="PTHR30600">
    <property type="entry name" value="CYTOCHROME C PEROXIDASE-RELATED"/>
    <property type="match status" value="1"/>
</dbReference>
<proteinExistence type="predicted"/>